<keyword evidence="4 7" id="KW-0812">Transmembrane</keyword>
<dbReference type="InterPro" id="IPR011014">
    <property type="entry name" value="MscS_channel_TM-2"/>
</dbReference>
<dbReference type="PANTHER" id="PTHR30221">
    <property type="entry name" value="SMALL-CONDUCTANCE MECHANOSENSITIVE CHANNEL"/>
    <property type="match status" value="1"/>
</dbReference>
<dbReference type="EMBL" id="DRUY01000147">
    <property type="protein sequence ID" value="HHI65785.1"/>
    <property type="molecule type" value="Genomic_DNA"/>
</dbReference>
<name>A0A7C5P8B2_9BACT</name>
<evidence type="ECO:0000256" key="7">
    <source>
        <dbReference type="SAM" id="Phobius"/>
    </source>
</evidence>
<dbReference type="PANTHER" id="PTHR30221:SF1">
    <property type="entry name" value="SMALL-CONDUCTANCE MECHANOSENSITIVE CHANNEL"/>
    <property type="match status" value="1"/>
</dbReference>
<sequence length="360" mass="41215">MKKQGQFNEEVLLIFLFLESLLKPIVLFISFTLCGFIIEKIILTRFLNTRFSQNYLLRIVIKSFNWTLSIFFLVIGLHFALYNYPFTYQHSFFINKIFTSLEIFIIFLFLARISSKILIHYFSKNDSILPATSIISNVIFVAVIFLGILVILEGIGISDVPILTTFGVGGLAVSLALQDTLSNFFAGIHILASKKIQPGNTIILENGQRGKVTDINWRNTTLLTPDNNMIIIPNSKISTSIITNYSFPEENFSVSLQVGISYDSDLDDVEEKTINFLKNFIQSTPGCVKDIEPILRYQKFDNSCITFSIYIRVESYSDQFIVLHKLIKSIHKFYNENNIEIPYPTQNVILEKSNSFKNQL</sequence>
<keyword evidence="3" id="KW-1003">Cell membrane</keyword>
<feature type="transmembrane region" description="Helical" evidence="7">
    <location>
        <begin position="12"/>
        <end position="38"/>
    </location>
</feature>
<evidence type="ECO:0000256" key="5">
    <source>
        <dbReference type="ARBA" id="ARBA00022989"/>
    </source>
</evidence>
<evidence type="ECO:0000256" key="1">
    <source>
        <dbReference type="ARBA" id="ARBA00004651"/>
    </source>
</evidence>
<gene>
    <name evidence="10" type="ORF">ENL70_04475</name>
</gene>
<dbReference type="InterPro" id="IPR023408">
    <property type="entry name" value="MscS_beta-dom_sf"/>
</dbReference>
<protein>
    <submittedName>
        <fullName evidence="10">Mechanosensitive ion channel family protein</fullName>
    </submittedName>
</protein>
<dbReference type="Gene3D" id="3.30.70.100">
    <property type="match status" value="1"/>
</dbReference>
<dbReference type="Gene3D" id="1.10.287.1260">
    <property type="match status" value="1"/>
</dbReference>
<feature type="transmembrane region" description="Helical" evidence="7">
    <location>
        <begin position="134"/>
        <end position="156"/>
    </location>
</feature>
<proteinExistence type="inferred from homology"/>
<dbReference type="SUPFAM" id="SSF82861">
    <property type="entry name" value="Mechanosensitive channel protein MscS (YggB), transmembrane region"/>
    <property type="match status" value="1"/>
</dbReference>
<evidence type="ECO:0000256" key="2">
    <source>
        <dbReference type="ARBA" id="ARBA00008017"/>
    </source>
</evidence>
<dbReference type="InterPro" id="IPR049278">
    <property type="entry name" value="MS_channel_C"/>
</dbReference>
<organism evidence="10">
    <name type="scientific">Thermodesulfobium narugense</name>
    <dbReference type="NCBI Taxonomy" id="184064"/>
    <lineage>
        <taxon>Bacteria</taxon>
        <taxon>Pseudomonadati</taxon>
        <taxon>Thermodesulfobiota</taxon>
        <taxon>Thermodesulfobiia</taxon>
        <taxon>Thermodesulfobiales</taxon>
        <taxon>Thermodesulfobiaceae</taxon>
        <taxon>Thermodesulfobium</taxon>
    </lineage>
</organism>
<dbReference type="InterPro" id="IPR010920">
    <property type="entry name" value="LSM_dom_sf"/>
</dbReference>
<feature type="domain" description="Mechanosensitive ion channel MscS C-terminal" evidence="9">
    <location>
        <begin position="254"/>
        <end position="341"/>
    </location>
</feature>
<keyword evidence="5 7" id="KW-1133">Transmembrane helix</keyword>
<evidence type="ECO:0000259" key="8">
    <source>
        <dbReference type="Pfam" id="PF00924"/>
    </source>
</evidence>
<dbReference type="GO" id="GO:0008381">
    <property type="term" value="F:mechanosensitive monoatomic ion channel activity"/>
    <property type="evidence" value="ECO:0007669"/>
    <property type="project" value="InterPro"/>
</dbReference>
<keyword evidence="6 7" id="KW-0472">Membrane</keyword>
<dbReference type="InterPro" id="IPR045275">
    <property type="entry name" value="MscS_archaea/bacteria_type"/>
</dbReference>
<dbReference type="InterPro" id="IPR011066">
    <property type="entry name" value="MscS_channel_C_sf"/>
</dbReference>
<dbReference type="SUPFAM" id="SSF82689">
    <property type="entry name" value="Mechanosensitive channel protein MscS (YggB), C-terminal domain"/>
    <property type="match status" value="1"/>
</dbReference>
<dbReference type="Gene3D" id="2.30.30.60">
    <property type="match status" value="1"/>
</dbReference>
<dbReference type="Pfam" id="PF00924">
    <property type="entry name" value="MS_channel_2nd"/>
    <property type="match status" value="1"/>
</dbReference>
<evidence type="ECO:0000256" key="6">
    <source>
        <dbReference type="ARBA" id="ARBA00023136"/>
    </source>
</evidence>
<feature type="domain" description="Mechanosensitive ion channel MscS" evidence="8">
    <location>
        <begin position="179"/>
        <end position="246"/>
    </location>
</feature>
<dbReference type="AlphaFoldDB" id="A0A7C5P8B2"/>
<evidence type="ECO:0000313" key="10">
    <source>
        <dbReference type="EMBL" id="HHI65785.1"/>
    </source>
</evidence>
<accession>A0A7C5P8B2</accession>
<evidence type="ECO:0000256" key="3">
    <source>
        <dbReference type="ARBA" id="ARBA00022475"/>
    </source>
</evidence>
<dbReference type="GO" id="GO:0005886">
    <property type="term" value="C:plasma membrane"/>
    <property type="evidence" value="ECO:0007669"/>
    <property type="project" value="UniProtKB-SubCell"/>
</dbReference>
<comment type="similarity">
    <text evidence="2">Belongs to the MscS (TC 1.A.23) family.</text>
</comment>
<dbReference type="SUPFAM" id="SSF50182">
    <property type="entry name" value="Sm-like ribonucleoproteins"/>
    <property type="match status" value="1"/>
</dbReference>
<evidence type="ECO:0000259" key="9">
    <source>
        <dbReference type="Pfam" id="PF21082"/>
    </source>
</evidence>
<dbReference type="InterPro" id="IPR006685">
    <property type="entry name" value="MscS_channel_2nd"/>
</dbReference>
<reference evidence="10" key="1">
    <citation type="journal article" date="2020" name="mSystems">
        <title>Genome- and Community-Level Interaction Insights into Carbon Utilization and Element Cycling Functions of Hydrothermarchaeota in Hydrothermal Sediment.</title>
        <authorList>
            <person name="Zhou Z."/>
            <person name="Liu Y."/>
            <person name="Xu W."/>
            <person name="Pan J."/>
            <person name="Luo Z.H."/>
            <person name="Li M."/>
        </authorList>
    </citation>
    <scope>NUCLEOTIDE SEQUENCE [LARGE SCALE GENOMIC DNA]</scope>
    <source>
        <strain evidence="10">SpSt-1019</strain>
    </source>
</reference>
<feature type="transmembrane region" description="Helical" evidence="7">
    <location>
        <begin position="93"/>
        <end position="113"/>
    </location>
</feature>
<comment type="subcellular location">
    <subcellularLocation>
        <location evidence="1">Cell membrane</location>
        <topology evidence="1">Multi-pass membrane protein</topology>
    </subcellularLocation>
</comment>
<dbReference type="Pfam" id="PF21082">
    <property type="entry name" value="MS_channel_3rd"/>
    <property type="match status" value="1"/>
</dbReference>
<feature type="transmembrane region" description="Helical" evidence="7">
    <location>
        <begin position="59"/>
        <end position="81"/>
    </location>
</feature>
<comment type="caution">
    <text evidence="10">The sequence shown here is derived from an EMBL/GenBank/DDBJ whole genome shotgun (WGS) entry which is preliminary data.</text>
</comment>
<evidence type="ECO:0000256" key="4">
    <source>
        <dbReference type="ARBA" id="ARBA00022692"/>
    </source>
</evidence>